<proteinExistence type="predicted"/>
<name>L0DTX5_THIND</name>
<dbReference type="EMBL" id="CP003989">
    <property type="protein sequence ID" value="AGA32457.1"/>
    <property type="molecule type" value="Genomic_DNA"/>
</dbReference>
<dbReference type="SUPFAM" id="SSF88723">
    <property type="entry name" value="PIN domain-like"/>
    <property type="match status" value="1"/>
</dbReference>
<organism evidence="2 3">
    <name type="scientific">Thioalkalivibrio nitratireducens (strain DSM 14787 / UNIQEM 213 / ALEN2)</name>
    <dbReference type="NCBI Taxonomy" id="1255043"/>
    <lineage>
        <taxon>Bacteria</taxon>
        <taxon>Pseudomonadati</taxon>
        <taxon>Pseudomonadota</taxon>
        <taxon>Gammaproteobacteria</taxon>
        <taxon>Chromatiales</taxon>
        <taxon>Ectothiorhodospiraceae</taxon>
        <taxon>Thioalkalivibrio</taxon>
    </lineage>
</organism>
<dbReference type="NCBIfam" id="TIGR00305">
    <property type="entry name" value="putative toxin-antitoxin system toxin component, PIN family"/>
    <property type="match status" value="1"/>
</dbReference>
<accession>L0DTX5</accession>
<dbReference type="InterPro" id="IPR029060">
    <property type="entry name" value="PIN-like_dom_sf"/>
</dbReference>
<evidence type="ECO:0000313" key="2">
    <source>
        <dbReference type="EMBL" id="AGA32457.1"/>
    </source>
</evidence>
<sequence length="146" mass="16093">MGKRSLTGPPRAVLDTNCVVSALLFSRGRLAWLRRAWQSGRVVPLVSRGTAVELIRVLAYPKFKLDPGEREALLADYLPYAETFTTGDEPSPPGLRDPADAMFIALARQAEADVLVSGDQDILALREALSVPVMEPARFQTWLESR</sequence>
<dbReference type="AlphaFoldDB" id="L0DTX5"/>
<dbReference type="HOGENOM" id="CLU_116617_3_2_6"/>
<reference evidence="2" key="1">
    <citation type="submission" date="2015-12" db="EMBL/GenBank/DDBJ databases">
        <authorList>
            <person name="Tikhonova T.V."/>
            <person name="Pavlov A.R."/>
            <person name="Beletsky A.V."/>
            <person name="Mardanov A.V."/>
            <person name="Sorokin D.Y."/>
            <person name="Ravin N.V."/>
            <person name="Popov V.O."/>
        </authorList>
    </citation>
    <scope>NUCLEOTIDE SEQUENCE</scope>
    <source>
        <strain evidence="2">DSM 14787</strain>
    </source>
</reference>
<dbReference type="PANTHER" id="PTHR34610">
    <property type="entry name" value="SSL7007 PROTEIN"/>
    <property type="match status" value="1"/>
</dbReference>
<protein>
    <recommendedName>
        <fullName evidence="1">PIN domain-containing protein</fullName>
    </recommendedName>
</protein>
<dbReference type="STRING" id="1255043.TVNIR_0764"/>
<keyword evidence="3" id="KW-1185">Reference proteome</keyword>
<gene>
    <name evidence="2" type="ordered locus">TVNIR_0764</name>
</gene>
<dbReference type="KEGG" id="tni:TVNIR_0764"/>
<dbReference type="Pfam" id="PF13470">
    <property type="entry name" value="PIN_3"/>
    <property type="match status" value="1"/>
</dbReference>
<dbReference type="eggNOG" id="COG1569">
    <property type="taxonomic scope" value="Bacteria"/>
</dbReference>
<dbReference type="PANTHER" id="PTHR34610:SF4">
    <property type="entry name" value="SLL8027 PROTEIN"/>
    <property type="match status" value="1"/>
</dbReference>
<dbReference type="RefSeq" id="WP_015257606.1">
    <property type="nucleotide sequence ID" value="NC_019902.2"/>
</dbReference>
<dbReference type="PATRIC" id="fig|1255043.3.peg.770"/>
<dbReference type="Proteomes" id="UP000010809">
    <property type="component" value="Chromosome"/>
</dbReference>
<dbReference type="InterPro" id="IPR002850">
    <property type="entry name" value="PIN_toxin-like"/>
</dbReference>
<dbReference type="InterPro" id="IPR002716">
    <property type="entry name" value="PIN_dom"/>
</dbReference>
<evidence type="ECO:0000313" key="3">
    <source>
        <dbReference type="Proteomes" id="UP000010809"/>
    </source>
</evidence>
<dbReference type="OrthoDB" id="9802272at2"/>
<evidence type="ECO:0000259" key="1">
    <source>
        <dbReference type="Pfam" id="PF13470"/>
    </source>
</evidence>
<feature type="domain" description="PIN" evidence="1">
    <location>
        <begin position="11"/>
        <end position="120"/>
    </location>
</feature>